<keyword evidence="2" id="KW-1185">Reference proteome</keyword>
<sequence>MSDEKTCKDYLKGMPLPEVDFKTFLMSLSSSALVALGETEDPGTGRTEYMPHIAKHTIDIIAMLQQKFEQGLTDEESRLLCEMLYNLRMKYVNKSK</sequence>
<accession>A0A1T4XJ57</accession>
<dbReference type="EMBL" id="FUYC01000011">
    <property type="protein sequence ID" value="SKA89516.1"/>
    <property type="molecule type" value="Genomic_DNA"/>
</dbReference>
<reference evidence="1 2" key="1">
    <citation type="submission" date="2017-02" db="EMBL/GenBank/DDBJ databases">
        <authorList>
            <person name="Peterson S.W."/>
        </authorList>
    </citation>
    <scope>NUCLEOTIDE SEQUENCE [LARGE SCALE GENOMIC DNA]</scope>
    <source>
        <strain evidence="1 2">DSM 16080</strain>
    </source>
</reference>
<dbReference type="Pfam" id="PF08899">
    <property type="entry name" value="DUF1844"/>
    <property type="match status" value="1"/>
</dbReference>
<organism evidence="1 2">
    <name type="scientific">Paucidesulfovibrio gracilis DSM 16080</name>
    <dbReference type="NCBI Taxonomy" id="1121449"/>
    <lineage>
        <taxon>Bacteria</taxon>
        <taxon>Pseudomonadati</taxon>
        <taxon>Thermodesulfobacteriota</taxon>
        <taxon>Desulfovibrionia</taxon>
        <taxon>Desulfovibrionales</taxon>
        <taxon>Desulfovibrionaceae</taxon>
        <taxon>Paucidesulfovibrio</taxon>
    </lineage>
</organism>
<evidence type="ECO:0000313" key="2">
    <source>
        <dbReference type="Proteomes" id="UP000190027"/>
    </source>
</evidence>
<dbReference type="RefSeq" id="WP_078717701.1">
    <property type="nucleotide sequence ID" value="NZ_FUYC01000011.1"/>
</dbReference>
<dbReference type="Proteomes" id="UP000190027">
    <property type="component" value="Unassembled WGS sequence"/>
</dbReference>
<proteinExistence type="predicted"/>
<name>A0A1T4XJ57_9BACT</name>
<evidence type="ECO:0000313" key="1">
    <source>
        <dbReference type="EMBL" id="SKA89516.1"/>
    </source>
</evidence>
<dbReference type="STRING" id="1121449.SAMN02745704_02148"/>
<dbReference type="InterPro" id="IPR014995">
    <property type="entry name" value="DUF1844"/>
</dbReference>
<evidence type="ECO:0008006" key="3">
    <source>
        <dbReference type="Google" id="ProtNLM"/>
    </source>
</evidence>
<gene>
    <name evidence="1" type="ORF">SAMN02745704_02148</name>
</gene>
<protein>
    <recommendedName>
        <fullName evidence="3">DUF1844 domain-containing protein</fullName>
    </recommendedName>
</protein>
<dbReference type="OrthoDB" id="9799618at2"/>
<dbReference type="AlphaFoldDB" id="A0A1T4XJ57"/>